<reference evidence="6" key="1">
    <citation type="journal article" date="2005" name="Genome Res.">
        <title>Gene and alternative splicing annotation with AIR.</title>
        <authorList>
            <person name="Florea L."/>
            <person name="Di Francesco V."/>
            <person name="Miller J."/>
            <person name="Turner R."/>
            <person name="Yao A."/>
            <person name="Harris M."/>
            <person name="Walenz B."/>
            <person name="Mobarry C."/>
            <person name="Merkulov G.V."/>
            <person name="Charlab R."/>
            <person name="Dew I."/>
            <person name="Deng Z."/>
            <person name="Istrail S."/>
            <person name="Li P."/>
            <person name="Sutton G."/>
        </authorList>
    </citation>
    <scope>NUCLEOTIDE SEQUENCE</scope>
    <source>
        <strain evidence="6">BN</strain>
    </source>
</reference>
<evidence type="ECO:0000313" key="6">
    <source>
        <dbReference type="EMBL" id="EDM11687.1"/>
    </source>
</evidence>
<keyword evidence="5" id="KW-0472">Membrane</keyword>
<dbReference type="GO" id="GO:0005576">
    <property type="term" value="C:extracellular region"/>
    <property type="evidence" value="ECO:0007669"/>
    <property type="project" value="UniProtKB-SubCell"/>
</dbReference>
<evidence type="ECO:0000256" key="1">
    <source>
        <dbReference type="ARBA" id="ARBA00004613"/>
    </source>
</evidence>
<dbReference type="PANTHER" id="PTHR35860">
    <property type="entry name" value="PROTEIN FAM24B"/>
    <property type="match status" value="1"/>
</dbReference>
<dbReference type="GeneID" id="499277"/>
<dbReference type="PANTHER" id="PTHR35860:SF4">
    <property type="entry name" value="PROTEIN FAM24A-LIKE"/>
    <property type="match status" value="1"/>
</dbReference>
<organism evidence="6">
    <name type="scientific">Rattus norvegicus</name>
    <name type="common">Rat</name>
    <dbReference type="NCBI Taxonomy" id="10116"/>
    <lineage>
        <taxon>Eukaryota</taxon>
        <taxon>Metazoa</taxon>
        <taxon>Chordata</taxon>
        <taxon>Craniata</taxon>
        <taxon>Vertebrata</taxon>
        <taxon>Euteleostomi</taxon>
        <taxon>Mammalia</taxon>
        <taxon>Eutheria</taxon>
        <taxon>Euarchontoglires</taxon>
        <taxon>Glires</taxon>
        <taxon>Rodentia</taxon>
        <taxon>Myomorpha</taxon>
        <taxon>Muroidea</taxon>
        <taxon>Muridae</taxon>
        <taxon>Murinae</taxon>
        <taxon>Rattus</taxon>
    </lineage>
</organism>
<accession>A6HWV6</accession>
<evidence type="ECO:0000256" key="3">
    <source>
        <dbReference type="ARBA" id="ARBA00022525"/>
    </source>
</evidence>
<evidence type="ECO:0000256" key="4">
    <source>
        <dbReference type="ARBA" id="ARBA00022729"/>
    </source>
</evidence>
<evidence type="ECO:0000313" key="7">
    <source>
        <dbReference type="RGD" id="1560958"/>
    </source>
</evidence>
<dbReference type="KEGG" id="rno:499277"/>
<keyword evidence="4" id="KW-0732">Signal</keyword>
<dbReference type="Proteomes" id="UP000234681">
    <property type="component" value="Chromosome 1"/>
</dbReference>
<proteinExistence type="inferred from homology"/>
<comment type="similarity">
    <text evidence="2">Belongs to the FAM24 family.</text>
</comment>
<sequence length="119" mass="12757">MFSSFDLRTIIMIVIGSGILAAMFLLTGVVLCLYSKIARALNPSGTGKELDDQLCSDPCKTTQDQIIRVNSLNADTCRPFHGSTIGLENCQPLQCFSACGTYEGANSLTPCLCNTKEGL</sequence>
<gene>
    <name evidence="7" type="primary">Fam24b</name>
    <name evidence="6" type="synonym">RGD1560958_predicted</name>
    <name evidence="6" type="ORF">rCG_47723</name>
</gene>
<keyword evidence="5" id="KW-0812">Transmembrane</keyword>
<dbReference type="AGR" id="RGD:1560958"/>
<dbReference type="RGD" id="1560958">
    <property type="gene designation" value="Fam24b"/>
</dbReference>
<reference evidence="6" key="2">
    <citation type="submission" date="2005-07" db="EMBL/GenBank/DDBJ databases">
        <authorList>
            <person name="Mural R.J."/>
            <person name="Li P.W."/>
            <person name="Adams M.D."/>
            <person name="Amanatides P.G."/>
            <person name="Baden-Tillson H."/>
            <person name="Barnstead M."/>
            <person name="Chin S.H."/>
            <person name="Dew I."/>
            <person name="Evans C.A."/>
            <person name="Ferriera S."/>
            <person name="Flanigan M."/>
            <person name="Fosler C."/>
            <person name="Glodek A."/>
            <person name="Gu Z."/>
            <person name="Holt R.A."/>
            <person name="Jennings D."/>
            <person name="Kraft C.L."/>
            <person name="Lu F."/>
            <person name="Nguyen T."/>
            <person name="Nusskern D.R."/>
            <person name="Pfannkoch C.M."/>
            <person name="Sitter C."/>
            <person name="Sutton G.G."/>
            <person name="Venter J.C."/>
            <person name="Wang Z."/>
            <person name="Woodage T."/>
            <person name="Zheng X.H."/>
            <person name="Zhong F."/>
        </authorList>
    </citation>
    <scope>NUCLEOTIDE SEQUENCE</scope>
    <source>
        <strain evidence="6">BN</strain>
    </source>
</reference>
<dbReference type="InterPro" id="IPR028122">
    <property type="entry name" value="FAM24"/>
</dbReference>
<dbReference type="OrthoDB" id="9784605at2759"/>
<keyword evidence="5" id="KW-1133">Transmembrane helix</keyword>
<dbReference type="EMBL" id="CH473953">
    <property type="protein sequence ID" value="EDM11687.1"/>
    <property type="molecule type" value="Genomic_DNA"/>
</dbReference>
<dbReference type="RefSeq" id="NP_001383382.1">
    <property type="nucleotide sequence ID" value="NM_001396453.1"/>
</dbReference>
<dbReference type="SMR" id="A6HWV6"/>
<comment type="subcellular location">
    <subcellularLocation>
        <location evidence="1">Secreted</location>
    </subcellularLocation>
</comment>
<keyword evidence="3" id="KW-0964">Secreted</keyword>
<dbReference type="CTD" id="196792"/>
<feature type="transmembrane region" description="Helical" evidence="5">
    <location>
        <begin position="12"/>
        <end position="34"/>
    </location>
</feature>
<name>A6HWV6_RAT</name>
<evidence type="ECO:0000256" key="5">
    <source>
        <dbReference type="SAM" id="Phobius"/>
    </source>
</evidence>
<evidence type="ECO:0000256" key="2">
    <source>
        <dbReference type="ARBA" id="ARBA00007386"/>
    </source>
</evidence>
<dbReference type="AlphaFoldDB" id="A6HWV6"/>
<protein>
    <submittedName>
        <fullName evidence="6">Similar to RIKEN cDNA 1700063I17 (Predicted)</fullName>
    </submittedName>
</protein>